<protein>
    <submittedName>
        <fullName evidence="2">Uncharacterized protein</fullName>
    </submittedName>
</protein>
<dbReference type="EMBL" id="PCRP01000014">
    <property type="protein sequence ID" value="PIP23875.1"/>
    <property type="molecule type" value="Genomic_DNA"/>
</dbReference>
<accession>A0A2G9YX94</accession>
<comment type="caution">
    <text evidence="2">The sequence shown here is derived from an EMBL/GenBank/DDBJ whole genome shotgun (WGS) entry which is preliminary data.</text>
</comment>
<feature type="region of interest" description="Disordered" evidence="1">
    <location>
        <begin position="1"/>
        <end position="23"/>
    </location>
</feature>
<proteinExistence type="predicted"/>
<feature type="non-terminal residue" evidence="2">
    <location>
        <position position="1"/>
    </location>
</feature>
<evidence type="ECO:0000313" key="3">
    <source>
        <dbReference type="Proteomes" id="UP000230273"/>
    </source>
</evidence>
<dbReference type="Proteomes" id="UP000230273">
    <property type="component" value="Unassembled WGS sequence"/>
</dbReference>
<evidence type="ECO:0000313" key="2">
    <source>
        <dbReference type="EMBL" id="PIP23875.1"/>
    </source>
</evidence>
<gene>
    <name evidence="2" type="ORF">COX36_00910</name>
</gene>
<name>A0A2G9YX94_9BACT</name>
<reference evidence="2 3" key="1">
    <citation type="submission" date="2017-09" db="EMBL/GenBank/DDBJ databases">
        <title>Depth-based differentiation of microbial function through sediment-hosted aquifers and enrichment of novel symbionts in the deep terrestrial subsurface.</title>
        <authorList>
            <person name="Probst A.J."/>
            <person name="Ladd B."/>
            <person name="Jarett J.K."/>
            <person name="Geller-Mcgrath D.E."/>
            <person name="Sieber C.M."/>
            <person name="Emerson J.B."/>
            <person name="Anantharaman K."/>
            <person name="Thomas B.C."/>
            <person name="Malmstrom R."/>
            <person name="Stieglmeier M."/>
            <person name="Klingl A."/>
            <person name="Woyke T."/>
            <person name="Ryan C.M."/>
            <person name="Banfield J.F."/>
        </authorList>
    </citation>
    <scope>NUCLEOTIDE SEQUENCE [LARGE SCALE GENOMIC DNA]</scope>
    <source>
        <strain evidence="2">CG23_combo_of_CG06-09_8_20_14_all_38_19</strain>
    </source>
</reference>
<feature type="compositionally biased region" description="Basic residues" evidence="1">
    <location>
        <begin position="10"/>
        <end position="19"/>
    </location>
</feature>
<evidence type="ECO:0000256" key="1">
    <source>
        <dbReference type="SAM" id="MobiDB-lite"/>
    </source>
</evidence>
<sequence length="60" mass="7195">RQQKEERQKEKKRKVKKEPKKKELSVLDATETLRQRCRNRQVEAINIGLLNNLLKGCFFV</sequence>
<organism evidence="2 3">
    <name type="scientific">Candidatus Nealsonbacteria bacterium CG23_combo_of_CG06-09_8_20_14_all_38_19</name>
    <dbReference type="NCBI Taxonomy" id="1974721"/>
    <lineage>
        <taxon>Bacteria</taxon>
        <taxon>Candidatus Nealsoniibacteriota</taxon>
    </lineage>
</organism>
<dbReference type="AlphaFoldDB" id="A0A2G9YX94"/>